<name>A0A6G1KCW2_9PLEO</name>
<reference evidence="3" key="1">
    <citation type="journal article" date="2020" name="Stud. Mycol.">
        <title>101 Dothideomycetes genomes: a test case for predicting lifestyles and emergence of pathogens.</title>
        <authorList>
            <person name="Haridas S."/>
            <person name="Albert R."/>
            <person name="Binder M."/>
            <person name="Bloem J."/>
            <person name="Labutti K."/>
            <person name="Salamov A."/>
            <person name="Andreopoulos B."/>
            <person name="Baker S."/>
            <person name="Barry K."/>
            <person name="Bills G."/>
            <person name="Bluhm B."/>
            <person name="Cannon C."/>
            <person name="Castanera R."/>
            <person name="Culley D."/>
            <person name="Daum C."/>
            <person name="Ezra D."/>
            <person name="Gonzalez J."/>
            <person name="Henrissat B."/>
            <person name="Kuo A."/>
            <person name="Liang C."/>
            <person name="Lipzen A."/>
            <person name="Lutzoni F."/>
            <person name="Magnuson J."/>
            <person name="Mondo S."/>
            <person name="Nolan M."/>
            <person name="Ohm R."/>
            <person name="Pangilinan J."/>
            <person name="Park H.-J."/>
            <person name="Ramirez L."/>
            <person name="Alfaro M."/>
            <person name="Sun H."/>
            <person name="Tritt A."/>
            <person name="Yoshinaga Y."/>
            <person name="Zwiers L.-H."/>
            <person name="Turgeon B."/>
            <person name="Goodwin S."/>
            <person name="Spatafora J."/>
            <person name="Crous P."/>
            <person name="Grigoriev I."/>
        </authorList>
    </citation>
    <scope>NUCLEOTIDE SEQUENCE</scope>
    <source>
        <strain evidence="3">CBS 279.74</strain>
    </source>
</reference>
<organism evidence="3 4">
    <name type="scientific">Pleomassaria siparia CBS 279.74</name>
    <dbReference type="NCBI Taxonomy" id="1314801"/>
    <lineage>
        <taxon>Eukaryota</taxon>
        <taxon>Fungi</taxon>
        <taxon>Dikarya</taxon>
        <taxon>Ascomycota</taxon>
        <taxon>Pezizomycotina</taxon>
        <taxon>Dothideomycetes</taxon>
        <taxon>Pleosporomycetidae</taxon>
        <taxon>Pleosporales</taxon>
        <taxon>Pleomassariaceae</taxon>
        <taxon>Pleomassaria</taxon>
    </lineage>
</organism>
<accession>A0A6G1KCW2</accession>
<dbReference type="EMBL" id="MU005768">
    <property type="protein sequence ID" value="KAF2710716.1"/>
    <property type="molecule type" value="Genomic_DNA"/>
</dbReference>
<proteinExistence type="predicted"/>
<evidence type="ECO:0000313" key="4">
    <source>
        <dbReference type="Proteomes" id="UP000799428"/>
    </source>
</evidence>
<feature type="compositionally biased region" description="Low complexity" evidence="1">
    <location>
        <begin position="77"/>
        <end position="86"/>
    </location>
</feature>
<dbReference type="AlphaFoldDB" id="A0A6G1KCW2"/>
<keyword evidence="4" id="KW-1185">Reference proteome</keyword>
<protein>
    <recommendedName>
        <fullName evidence="2">Mso1 N-terminal domain-containing protein</fullName>
    </recommendedName>
</protein>
<evidence type="ECO:0000313" key="3">
    <source>
        <dbReference type="EMBL" id="KAF2710716.1"/>
    </source>
</evidence>
<feature type="compositionally biased region" description="Gly residues" evidence="1">
    <location>
        <begin position="244"/>
        <end position="254"/>
    </location>
</feature>
<dbReference type="OrthoDB" id="2683368at2759"/>
<feature type="compositionally biased region" description="Low complexity" evidence="1">
    <location>
        <begin position="101"/>
        <end position="119"/>
    </location>
</feature>
<sequence length="303" mass="32004">MSSYLNNLLTTTTSKYNTLRRTLLSDEADGDTEDDTHLCRVFRAYYQEKGRQYPQWLPPDPKAPQASVPAQFVSSSGRQPMGQAQMGRGGGGGLNDLWDAPQQPQQQQEPVSLRQRAQGRGAGGGRQPGRLGAGDSYSPEPQAQGRPLPSQRGGSYQSSFAGRPAEPSPPLISTNSGTGSTAQERLKARLWGSGRSNSPAQSPASSTNTSPNVTPGVNAPTRNPYDRAPAGRAPYPDDRNSGYSAGGGGGGGGRQQQNMSSNSPWAGTDDPYGPGYNTGGYQEEKPKRPGGGRIGLPSGPRMR</sequence>
<dbReference type="InterPro" id="IPR028095">
    <property type="entry name" value="Mso1_N_dom"/>
</dbReference>
<evidence type="ECO:0000259" key="2">
    <source>
        <dbReference type="Pfam" id="PF14475"/>
    </source>
</evidence>
<dbReference type="Proteomes" id="UP000799428">
    <property type="component" value="Unassembled WGS sequence"/>
</dbReference>
<evidence type="ECO:0000256" key="1">
    <source>
        <dbReference type="SAM" id="MobiDB-lite"/>
    </source>
</evidence>
<gene>
    <name evidence="3" type="ORF">K504DRAFT_465774</name>
</gene>
<feature type="compositionally biased region" description="Polar residues" evidence="1">
    <location>
        <begin position="171"/>
        <end position="183"/>
    </location>
</feature>
<feature type="domain" description="Mso1 N-terminal" evidence="2">
    <location>
        <begin position="19"/>
        <end position="57"/>
    </location>
</feature>
<feature type="region of interest" description="Disordered" evidence="1">
    <location>
        <begin position="53"/>
        <end position="303"/>
    </location>
</feature>
<dbReference type="Pfam" id="PF14475">
    <property type="entry name" value="Mso1_Sec1_bdg"/>
    <property type="match status" value="1"/>
</dbReference>
<feature type="compositionally biased region" description="Polar residues" evidence="1">
    <location>
        <begin position="194"/>
        <end position="215"/>
    </location>
</feature>
<feature type="compositionally biased region" description="Polar residues" evidence="1">
    <location>
        <begin position="255"/>
        <end position="265"/>
    </location>
</feature>